<keyword evidence="4" id="KW-1185">Reference proteome</keyword>
<dbReference type="PANTHER" id="PTHR36182">
    <property type="entry name" value="PROTEIN, PUTATIVE (AFU_ORTHOLOGUE AFUA_6G10930)-RELATED"/>
    <property type="match status" value="1"/>
</dbReference>
<proteinExistence type="predicted"/>
<dbReference type="PANTHER" id="PTHR36182:SF1">
    <property type="entry name" value="PROTEIN, PUTATIVE (AFU_ORTHOLOGUE AFUA_6G10930)-RELATED"/>
    <property type="match status" value="1"/>
</dbReference>
<feature type="compositionally biased region" description="Polar residues" evidence="1">
    <location>
        <begin position="297"/>
        <end position="313"/>
    </location>
</feature>
<name>A0A1L9SCN1_9EURO</name>
<dbReference type="GeneID" id="34615809"/>
<dbReference type="OrthoDB" id="2342176at2759"/>
<feature type="signal peptide" evidence="2">
    <location>
        <begin position="1"/>
        <end position="17"/>
    </location>
</feature>
<dbReference type="AlphaFoldDB" id="A0A1L9SCN1"/>
<evidence type="ECO:0000256" key="2">
    <source>
        <dbReference type="SAM" id="SignalP"/>
    </source>
</evidence>
<dbReference type="VEuPathDB" id="FungiDB:ASPZODRAFT_660354"/>
<gene>
    <name evidence="3" type="ORF">ASPZODRAFT_660354</name>
</gene>
<reference evidence="4" key="1">
    <citation type="journal article" date="2017" name="Genome Biol.">
        <title>Comparative genomics reveals high biological diversity and specific adaptations in the industrially and medically important fungal genus Aspergillus.</title>
        <authorList>
            <person name="de Vries R.P."/>
            <person name="Riley R."/>
            <person name="Wiebenga A."/>
            <person name="Aguilar-Osorio G."/>
            <person name="Amillis S."/>
            <person name="Uchima C.A."/>
            <person name="Anderluh G."/>
            <person name="Asadollahi M."/>
            <person name="Askin M."/>
            <person name="Barry K."/>
            <person name="Battaglia E."/>
            <person name="Bayram O."/>
            <person name="Benocci T."/>
            <person name="Braus-Stromeyer S.A."/>
            <person name="Caldana C."/>
            <person name="Canovas D."/>
            <person name="Cerqueira G.C."/>
            <person name="Chen F."/>
            <person name="Chen W."/>
            <person name="Choi C."/>
            <person name="Clum A."/>
            <person name="Dos Santos R.A."/>
            <person name="Damasio A.R."/>
            <person name="Diallinas G."/>
            <person name="Emri T."/>
            <person name="Fekete E."/>
            <person name="Flipphi M."/>
            <person name="Freyberg S."/>
            <person name="Gallo A."/>
            <person name="Gournas C."/>
            <person name="Habgood R."/>
            <person name="Hainaut M."/>
            <person name="Harispe M.L."/>
            <person name="Henrissat B."/>
            <person name="Hilden K.S."/>
            <person name="Hope R."/>
            <person name="Hossain A."/>
            <person name="Karabika E."/>
            <person name="Karaffa L."/>
            <person name="Karanyi Z."/>
            <person name="Krasevec N."/>
            <person name="Kuo A."/>
            <person name="Kusch H."/>
            <person name="LaButti K."/>
            <person name="Lagendijk E.L."/>
            <person name="Lapidus A."/>
            <person name="Levasseur A."/>
            <person name="Lindquist E."/>
            <person name="Lipzen A."/>
            <person name="Logrieco A.F."/>
            <person name="MacCabe A."/>
            <person name="Maekelae M.R."/>
            <person name="Malavazi I."/>
            <person name="Melin P."/>
            <person name="Meyer V."/>
            <person name="Mielnichuk N."/>
            <person name="Miskei M."/>
            <person name="Molnar A.P."/>
            <person name="Mule G."/>
            <person name="Ngan C.Y."/>
            <person name="Orejas M."/>
            <person name="Orosz E."/>
            <person name="Ouedraogo J.P."/>
            <person name="Overkamp K.M."/>
            <person name="Park H.-S."/>
            <person name="Perrone G."/>
            <person name="Piumi F."/>
            <person name="Punt P.J."/>
            <person name="Ram A.F."/>
            <person name="Ramon A."/>
            <person name="Rauscher S."/>
            <person name="Record E."/>
            <person name="Riano-Pachon D.M."/>
            <person name="Robert V."/>
            <person name="Roehrig J."/>
            <person name="Ruller R."/>
            <person name="Salamov A."/>
            <person name="Salih N.S."/>
            <person name="Samson R.A."/>
            <person name="Sandor E."/>
            <person name="Sanguinetti M."/>
            <person name="Schuetze T."/>
            <person name="Sepcic K."/>
            <person name="Shelest E."/>
            <person name="Sherlock G."/>
            <person name="Sophianopoulou V."/>
            <person name="Squina F.M."/>
            <person name="Sun H."/>
            <person name="Susca A."/>
            <person name="Todd R.B."/>
            <person name="Tsang A."/>
            <person name="Unkles S.E."/>
            <person name="van de Wiele N."/>
            <person name="van Rossen-Uffink D."/>
            <person name="Oliveira J.V."/>
            <person name="Vesth T.C."/>
            <person name="Visser J."/>
            <person name="Yu J.-H."/>
            <person name="Zhou M."/>
            <person name="Andersen M.R."/>
            <person name="Archer D.B."/>
            <person name="Baker S.E."/>
            <person name="Benoit I."/>
            <person name="Brakhage A.A."/>
            <person name="Braus G.H."/>
            <person name="Fischer R."/>
            <person name="Frisvad J.C."/>
            <person name="Goldman G.H."/>
            <person name="Houbraken J."/>
            <person name="Oakley B."/>
            <person name="Pocsi I."/>
            <person name="Scazzocchio C."/>
            <person name="Seiboth B."/>
            <person name="vanKuyk P.A."/>
            <person name="Wortman J."/>
            <person name="Dyer P.S."/>
            <person name="Grigoriev I.V."/>
        </authorList>
    </citation>
    <scope>NUCLEOTIDE SEQUENCE [LARGE SCALE GENOMIC DNA]</scope>
    <source>
        <strain evidence="4">CBS 506.65</strain>
    </source>
</reference>
<dbReference type="Proteomes" id="UP000184188">
    <property type="component" value="Unassembled WGS sequence"/>
</dbReference>
<keyword evidence="2" id="KW-0732">Signal</keyword>
<evidence type="ECO:0000256" key="1">
    <source>
        <dbReference type="SAM" id="MobiDB-lite"/>
    </source>
</evidence>
<evidence type="ECO:0000313" key="3">
    <source>
        <dbReference type="EMBL" id="OJJ44975.1"/>
    </source>
</evidence>
<feature type="compositionally biased region" description="Low complexity" evidence="1">
    <location>
        <begin position="314"/>
        <end position="325"/>
    </location>
</feature>
<evidence type="ECO:0000313" key="4">
    <source>
        <dbReference type="Proteomes" id="UP000184188"/>
    </source>
</evidence>
<organism evidence="3 4">
    <name type="scientific">Penicilliopsis zonata CBS 506.65</name>
    <dbReference type="NCBI Taxonomy" id="1073090"/>
    <lineage>
        <taxon>Eukaryota</taxon>
        <taxon>Fungi</taxon>
        <taxon>Dikarya</taxon>
        <taxon>Ascomycota</taxon>
        <taxon>Pezizomycotina</taxon>
        <taxon>Eurotiomycetes</taxon>
        <taxon>Eurotiomycetidae</taxon>
        <taxon>Eurotiales</taxon>
        <taxon>Aspergillaceae</taxon>
        <taxon>Penicilliopsis</taxon>
    </lineage>
</organism>
<protein>
    <recommendedName>
        <fullName evidence="5">Chitin-binding type-4 domain-containing protein</fullName>
    </recommendedName>
</protein>
<evidence type="ECO:0008006" key="5">
    <source>
        <dbReference type="Google" id="ProtNLM"/>
    </source>
</evidence>
<dbReference type="EMBL" id="KV878346">
    <property type="protein sequence ID" value="OJJ44975.1"/>
    <property type="molecule type" value="Genomic_DNA"/>
</dbReference>
<feature type="compositionally biased region" description="Low complexity" evidence="1">
    <location>
        <begin position="278"/>
        <end position="296"/>
    </location>
</feature>
<dbReference type="Gene3D" id="2.70.50.70">
    <property type="match status" value="1"/>
</dbReference>
<accession>A0A1L9SCN1</accession>
<sequence>MKSFFIISGLLAASASAHMQMSSPYPIRSPLNKNNTGKVDYSYTNPLSTSGSDYPCKGYANDSFVSVADYTPGQTYQITLAGSATHGGGSCQISLSYDQGKTFKVIHSMLGGCPLQDSYDFQVPSDAPSGQALLAWTWFNKIGNREMYMNCAQVTVKGASSKRDHRRDIHSKLAPRAAFSNLPPIFLANVNQEGQCTTIEDYEVNFPLPGSSVEGSLNGTGFTCKSNAAFLGSGSISSGPSSSSSSSSSKSPSATNAALFHASSSSARIFQSSSSMRASSFGTVPTPSQSFPSSTPGFATSLPSNTPSADSQRTGSESNTGSCSSGSIICSPDGSTWSLCANGAAVPMGMVASGTHCRNGAMIPA</sequence>
<feature type="region of interest" description="Disordered" evidence="1">
    <location>
        <begin position="278"/>
        <end position="325"/>
    </location>
</feature>
<dbReference type="RefSeq" id="XP_022579485.1">
    <property type="nucleotide sequence ID" value="XM_022729345.1"/>
</dbReference>
<feature type="chain" id="PRO_5012069643" description="Chitin-binding type-4 domain-containing protein" evidence="2">
    <location>
        <begin position="18"/>
        <end position="365"/>
    </location>
</feature>